<accession>A0A927CGW9</accession>
<dbReference type="SUPFAM" id="SSF63829">
    <property type="entry name" value="Calcium-dependent phosphotriesterase"/>
    <property type="match status" value="1"/>
</dbReference>
<evidence type="ECO:0000256" key="1">
    <source>
        <dbReference type="SAM" id="SignalP"/>
    </source>
</evidence>
<gene>
    <name evidence="2" type="ORF">IDH41_01975</name>
</gene>
<protein>
    <recommendedName>
        <fullName evidence="4">DUF5050 domain-containing protein</fullName>
    </recommendedName>
</protein>
<proteinExistence type="predicted"/>
<organism evidence="2 3">
    <name type="scientific">Paenibacillus arenilitoris</name>
    <dbReference type="NCBI Taxonomy" id="2772299"/>
    <lineage>
        <taxon>Bacteria</taxon>
        <taxon>Bacillati</taxon>
        <taxon>Bacillota</taxon>
        <taxon>Bacilli</taxon>
        <taxon>Bacillales</taxon>
        <taxon>Paenibacillaceae</taxon>
        <taxon>Paenibacillus</taxon>
    </lineage>
</organism>
<reference evidence="2" key="1">
    <citation type="submission" date="2020-09" db="EMBL/GenBank/DDBJ databases">
        <title>A novel bacterium of genus Paenibacillus, isolated from South China Sea.</title>
        <authorList>
            <person name="Huang H."/>
            <person name="Mo K."/>
            <person name="Hu Y."/>
        </authorList>
    </citation>
    <scope>NUCLEOTIDE SEQUENCE</scope>
    <source>
        <strain evidence="2">IB182493</strain>
    </source>
</reference>
<keyword evidence="3" id="KW-1185">Reference proteome</keyword>
<dbReference type="EMBL" id="JACXIY010000002">
    <property type="protein sequence ID" value="MBD2867330.1"/>
    <property type="molecule type" value="Genomic_DNA"/>
</dbReference>
<evidence type="ECO:0000313" key="2">
    <source>
        <dbReference type="EMBL" id="MBD2867330.1"/>
    </source>
</evidence>
<evidence type="ECO:0000313" key="3">
    <source>
        <dbReference type="Proteomes" id="UP000632125"/>
    </source>
</evidence>
<dbReference type="AlphaFoldDB" id="A0A927CGW9"/>
<evidence type="ECO:0008006" key="4">
    <source>
        <dbReference type="Google" id="ProtNLM"/>
    </source>
</evidence>
<feature type="signal peptide" evidence="1">
    <location>
        <begin position="1"/>
        <end position="26"/>
    </location>
</feature>
<feature type="chain" id="PRO_5039070835" description="DUF5050 domain-containing protein" evidence="1">
    <location>
        <begin position="27"/>
        <end position="379"/>
    </location>
</feature>
<dbReference type="RefSeq" id="WP_190857812.1">
    <property type="nucleotide sequence ID" value="NZ_JACXIY010000002.1"/>
</dbReference>
<name>A0A927CGW9_9BACL</name>
<comment type="caution">
    <text evidence="2">The sequence shown here is derived from an EMBL/GenBank/DDBJ whole genome shotgun (WGS) entry which is preliminary data.</text>
</comment>
<sequence length="379" mass="42893">MKRRWIFFVGAMSLMLMLLSPLQVAAADEWSSEVLLHEFNGTILDFDESRIVWKEAGDKKLWLFNRADESEVKVYDAAGPNDKIHSAKLSAEGVVLTISNTDPSGWPTYHSVYYWKDGNVQNLIEGSYPYGDVYDVKGNFAVFNNRVLDLATGQSRSLPNSGFQNTNRFDLSADGTVVYTDPTYSSDLYKSLPDGTLTTHVLPNGYLSYGGPLTDGTNTIYRVLKRYSSGYKWLIRFRDADDNITTLALNPFYGHFFNSRSGYQINNGWIAYSEYNKANDNLVLYVRSPEGEIKPIAETPPQSWKQSWYYRSSLTINQLGADGSMVYTVYYGNLKYGKTFLYSAQSDTHLRVSGGPAEFRYLNGAWYRLAGNSLYAIQQ</sequence>
<keyword evidence="1" id="KW-0732">Signal</keyword>
<dbReference type="Proteomes" id="UP000632125">
    <property type="component" value="Unassembled WGS sequence"/>
</dbReference>